<evidence type="ECO:0000313" key="2">
    <source>
        <dbReference type="Proteomes" id="UP001241110"/>
    </source>
</evidence>
<reference evidence="1" key="1">
    <citation type="submission" date="2023-05" db="EMBL/GenBank/DDBJ databases">
        <authorList>
            <person name="Zhang X."/>
        </authorList>
    </citation>
    <scope>NUCLEOTIDE SEQUENCE</scope>
    <source>
        <strain evidence="1">YF14B1</strain>
    </source>
</reference>
<dbReference type="EMBL" id="JASJOS010000011">
    <property type="protein sequence ID" value="MDJ1483443.1"/>
    <property type="molecule type" value="Genomic_DNA"/>
</dbReference>
<gene>
    <name evidence="1" type="ORF">QNI16_23285</name>
</gene>
<protein>
    <submittedName>
        <fullName evidence="1">Uncharacterized protein</fullName>
    </submittedName>
</protein>
<dbReference type="AlphaFoldDB" id="A0AAE3QVQ7"/>
<proteinExistence type="predicted"/>
<comment type="caution">
    <text evidence="1">The sequence shown here is derived from an EMBL/GenBank/DDBJ whole genome shotgun (WGS) entry which is preliminary data.</text>
</comment>
<evidence type="ECO:0000313" key="1">
    <source>
        <dbReference type="EMBL" id="MDJ1483443.1"/>
    </source>
</evidence>
<organism evidence="1 2">
    <name type="scientific">Xanthocytophaga flava</name>
    <dbReference type="NCBI Taxonomy" id="3048013"/>
    <lineage>
        <taxon>Bacteria</taxon>
        <taxon>Pseudomonadati</taxon>
        <taxon>Bacteroidota</taxon>
        <taxon>Cytophagia</taxon>
        <taxon>Cytophagales</taxon>
        <taxon>Rhodocytophagaceae</taxon>
        <taxon>Xanthocytophaga</taxon>
    </lineage>
</organism>
<dbReference type="RefSeq" id="WP_313983287.1">
    <property type="nucleotide sequence ID" value="NZ_JASJOS010000011.1"/>
</dbReference>
<accession>A0AAE3QVQ7</accession>
<dbReference type="Proteomes" id="UP001241110">
    <property type="component" value="Unassembled WGS sequence"/>
</dbReference>
<name>A0AAE3QVQ7_9BACT</name>
<sequence>MPRNHFTYQKNGLTFTDETVAMNYAYTGNHQNGAQPVWYF</sequence>